<dbReference type="AlphaFoldDB" id="A0A8J6NW26"/>
<protein>
    <recommendedName>
        <fullName evidence="3">IrrE N-terminal-like domain-containing protein</fullName>
    </recommendedName>
</protein>
<accession>A0A8J6NW26</accession>
<sequence>MNGPKTGQLSLFDIKDNTKTPAEEWSEDGAKHALDELFNATYAYRDSREYMKLMRFVSRFTFYSPYNAMLIRLQRPGARFVATPTRWKRDYDRYVKPNANPIVILQPMGPVMFVFDVSDTEPGPDASPIPIDIDRPFEPQRGIIGDELKMTIESAKRDGIRIHRRETGSQYAGSIQAVSKPHLPKLKFYIGKDKGGIPRYKKIPVQYELLFSKKLSPEARYTTLVHELAHLYCGHLGTPNKKWWPDRLGLSHAEAEFEAESVTYLVCARVGIENPSAAYLSGYVKTNEKLPKISLECVMKAAGLIENMGKERMKPRKD</sequence>
<gene>
    <name evidence="1" type="ORF">H8E23_17785</name>
</gene>
<evidence type="ECO:0000313" key="2">
    <source>
        <dbReference type="Proteomes" id="UP000603434"/>
    </source>
</evidence>
<reference evidence="1 2" key="1">
    <citation type="submission" date="2020-08" db="EMBL/GenBank/DDBJ databases">
        <title>Bridging the membrane lipid divide: bacteria of the FCB group superphylum have the potential to synthesize archaeal ether lipids.</title>
        <authorList>
            <person name="Villanueva L."/>
            <person name="Von Meijenfeldt F.A.B."/>
            <person name="Westbye A.B."/>
            <person name="Yadav S."/>
            <person name="Hopmans E.C."/>
            <person name="Dutilh B.E."/>
            <person name="Sinninghe Damste J.S."/>
        </authorList>
    </citation>
    <scope>NUCLEOTIDE SEQUENCE [LARGE SCALE GENOMIC DNA]</scope>
    <source>
        <strain evidence="1">NIOZ-UU30</strain>
    </source>
</reference>
<dbReference type="EMBL" id="JACNJH010000277">
    <property type="protein sequence ID" value="MBC8363237.1"/>
    <property type="molecule type" value="Genomic_DNA"/>
</dbReference>
<organism evidence="1 2">
    <name type="scientific">Candidatus Desulfatibia profunda</name>
    <dbReference type="NCBI Taxonomy" id="2841695"/>
    <lineage>
        <taxon>Bacteria</taxon>
        <taxon>Pseudomonadati</taxon>
        <taxon>Thermodesulfobacteriota</taxon>
        <taxon>Desulfobacteria</taxon>
        <taxon>Desulfobacterales</taxon>
        <taxon>Desulfobacterales incertae sedis</taxon>
        <taxon>Candidatus Desulfatibia</taxon>
    </lineage>
</organism>
<name>A0A8J6NW26_9BACT</name>
<comment type="caution">
    <text evidence="1">The sequence shown here is derived from an EMBL/GenBank/DDBJ whole genome shotgun (WGS) entry which is preliminary data.</text>
</comment>
<evidence type="ECO:0008006" key="3">
    <source>
        <dbReference type="Google" id="ProtNLM"/>
    </source>
</evidence>
<evidence type="ECO:0000313" key="1">
    <source>
        <dbReference type="EMBL" id="MBC8363237.1"/>
    </source>
</evidence>
<proteinExistence type="predicted"/>
<dbReference type="Proteomes" id="UP000603434">
    <property type="component" value="Unassembled WGS sequence"/>
</dbReference>